<dbReference type="EMBL" id="CP000384">
    <property type="protein sequence ID" value="ABG06327.1"/>
    <property type="molecule type" value="Genomic_DNA"/>
</dbReference>
<accession>A0A5Q5BDY5</accession>
<proteinExistence type="predicted"/>
<gene>
    <name evidence="2" type="ordered locus">Mmcs_0206</name>
</gene>
<evidence type="ECO:0000256" key="1">
    <source>
        <dbReference type="SAM" id="MobiDB-lite"/>
    </source>
</evidence>
<name>A0A5Q5BDY5_MYCSS</name>
<evidence type="ECO:0000313" key="2">
    <source>
        <dbReference type="EMBL" id="ABG06327.1"/>
    </source>
</evidence>
<dbReference type="AlphaFoldDB" id="A0A5Q5BDY5"/>
<organism evidence="2">
    <name type="scientific">Mycobacterium sp. (strain MCS)</name>
    <dbReference type="NCBI Taxonomy" id="164756"/>
    <lineage>
        <taxon>Bacteria</taxon>
        <taxon>Bacillati</taxon>
        <taxon>Actinomycetota</taxon>
        <taxon>Actinomycetes</taxon>
        <taxon>Mycobacteriales</taxon>
        <taxon>Mycobacteriaceae</taxon>
        <taxon>Mycobacterium</taxon>
    </lineage>
</organism>
<feature type="region of interest" description="Disordered" evidence="1">
    <location>
        <begin position="1"/>
        <end position="26"/>
    </location>
</feature>
<sequence length="109" mass="11605">MSQRGVRLGGSGFLDPRTTGGPTHAGRVGLVTARRLGPAVQFLEPGVEHLEHRDAVAVLGLVVEQQPQMGFVERPDAMPQIGQRQLVVVLQRKFVTGSHAVGVPVPAAR</sequence>
<reference evidence="2" key="1">
    <citation type="submission" date="2006-06" db="EMBL/GenBank/DDBJ databases">
        <title>Complete sequence of chromosome of Mycobacterium sp. MCS.</title>
        <authorList>
            <consortium name="US DOE Joint Genome Institute"/>
            <person name="Copeland A."/>
            <person name="Lucas S."/>
            <person name="Lapidus A."/>
            <person name="Barry K."/>
            <person name="Detter J.C."/>
            <person name="Glavina del Rio T."/>
            <person name="Hammon N."/>
            <person name="Israni S."/>
            <person name="Dalin E."/>
            <person name="Tice H."/>
            <person name="Pitluck S."/>
            <person name="Martinez M."/>
            <person name="Schmutz J."/>
            <person name="Larimer F."/>
            <person name="Land M."/>
            <person name="Hauser L."/>
            <person name="Kyrpides N."/>
            <person name="Kim E."/>
            <person name="Miller C.D."/>
            <person name="Hughes J.E."/>
            <person name="Anderson A.J."/>
            <person name="Sims R.C."/>
            <person name="Richardson P."/>
        </authorList>
    </citation>
    <scope>NUCLEOTIDE SEQUENCE [LARGE SCALE GENOMIC DNA]</scope>
    <source>
        <strain evidence="2">MCS</strain>
    </source>
</reference>
<protein>
    <submittedName>
        <fullName evidence="2">Uncharacterized protein</fullName>
    </submittedName>
</protein>
<dbReference type="KEGG" id="mmc:Mmcs_0206"/>